<dbReference type="InterPro" id="IPR019282">
    <property type="entry name" value="Glycoamylase-like_cons_dom"/>
</dbReference>
<dbReference type="Pfam" id="PF10091">
    <property type="entry name" value="Glycoamylase"/>
    <property type="match status" value="1"/>
</dbReference>
<protein>
    <recommendedName>
        <fullName evidence="6">Beta-glucosidase</fullName>
    </recommendedName>
</protein>
<gene>
    <name evidence="4" type="ORF">GXP67_06535</name>
</gene>
<organism evidence="4 5">
    <name type="scientific">Rhodocytophaga rosea</name>
    <dbReference type="NCBI Taxonomy" id="2704465"/>
    <lineage>
        <taxon>Bacteria</taxon>
        <taxon>Pseudomonadati</taxon>
        <taxon>Bacteroidota</taxon>
        <taxon>Cytophagia</taxon>
        <taxon>Cytophagales</taxon>
        <taxon>Rhodocytophagaceae</taxon>
        <taxon>Rhodocytophaga</taxon>
    </lineage>
</organism>
<dbReference type="RefSeq" id="WP_162442399.1">
    <property type="nucleotide sequence ID" value="NZ_CP048222.1"/>
</dbReference>
<dbReference type="Gene3D" id="1.50.10.140">
    <property type="match status" value="1"/>
</dbReference>
<evidence type="ECO:0000313" key="5">
    <source>
        <dbReference type="Proteomes" id="UP000480178"/>
    </source>
</evidence>
<dbReference type="EMBL" id="CP048222">
    <property type="protein sequence ID" value="QHT66338.1"/>
    <property type="molecule type" value="Genomic_DNA"/>
</dbReference>
<keyword evidence="1" id="KW-0732">Signal</keyword>
<dbReference type="Pfam" id="PF13205">
    <property type="entry name" value="Big_5"/>
    <property type="match status" value="2"/>
</dbReference>
<sequence>MHKFILLSLVFVCLFSCKKEEEPVVADKLLQLSSIRVGTYNLDLHDKEKNKQAPVESPVVISFSAPLDTSTVRSSVTLLKGTEAVSMQFFYLDTNKAISAQSLQALDNNTAYRLVIANTIRGKEGEKYPGIEVEFTTQKGALTITSFTIGDQNALGTNRIQNINRNLQIEVGFSHLVDPQTITNDNIKVVSAGGPSAALTFGIGDDGKTLTISSQEPLEHFTKYTLFFLSLLQGTDGEVFTAINRDFYTAVDIAPKFPLLSDDALLTLIQEKTFTYFWDFAHPVSGMARERDNSGDIVTTGGSGFGLMAILVGIERNFISRTEGIEGLTRIVNFLKTADRFHGAWPHWMNGSTGKVVPFSANDDGGDLVETSFLVQGLLTVRQYLNPADAVELQLAQQITTLWEEVEWDWYTRGGKDVLYWHWSPRVEWAMNFELRGYNEALITYVLAASSPTHPITTSVYQNGWAQNSHFSNGKSFYGIRLPLGFDYGGPLFFAHYSFLGLDPRKLQDTYANYWEQNVNHTLINRAHALQNPGNFVGYGPQNWGFTASDNQDGYSAHSPTNDLGVITPTAAISSLPYTPEYSMEAIRFFYYNIGDKTWGPYGFYDAFNVTRGWFGKSYLAIDQGPMIAMIENYRSALLWNTFMSAPEVKAGLTKLNFTY</sequence>
<proteinExistence type="predicted"/>
<dbReference type="InterPro" id="IPR014755">
    <property type="entry name" value="Cu-Rt/internalin_Ig-like"/>
</dbReference>
<name>A0A6C0GEG1_9BACT</name>
<evidence type="ECO:0000313" key="4">
    <source>
        <dbReference type="EMBL" id="QHT66338.1"/>
    </source>
</evidence>
<reference evidence="4 5" key="1">
    <citation type="submission" date="2020-01" db="EMBL/GenBank/DDBJ databases">
        <authorList>
            <person name="Kim M.K."/>
        </authorList>
    </citation>
    <scope>NUCLEOTIDE SEQUENCE [LARGE SCALE GENOMIC DNA]</scope>
    <source>
        <strain evidence="4 5">172606-1</strain>
    </source>
</reference>
<dbReference type="Proteomes" id="UP000480178">
    <property type="component" value="Chromosome"/>
</dbReference>
<feature type="domain" description="SbsA Ig-like" evidence="3">
    <location>
        <begin position="160"/>
        <end position="228"/>
    </location>
</feature>
<dbReference type="InterPro" id="IPR032812">
    <property type="entry name" value="SbsA_Ig"/>
</dbReference>
<evidence type="ECO:0008006" key="6">
    <source>
        <dbReference type="Google" id="ProtNLM"/>
    </source>
</evidence>
<accession>A0A6C0GEG1</accession>
<keyword evidence="5" id="KW-1185">Reference proteome</keyword>
<dbReference type="AlphaFoldDB" id="A0A6C0GEG1"/>
<evidence type="ECO:0000256" key="1">
    <source>
        <dbReference type="ARBA" id="ARBA00022729"/>
    </source>
</evidence>
<feature type="domain" description="SbsA Ig-like" evidence="3">
    <location>
        <begin position="51"/>
        <end position="137"/>
    </location>
</feature>
<evidence type="ECO:0000259" key="3">
    <source>
        <dbReference type="Pfam" id="PF13205"/>
    </source>
</evidence>
<dbReference type="KEGG" id="rhoz:GXP67_06535"/>
<feature type="domain" description="Glycoamylase-like" evidence="2">
    <location>
        <begin position="432"/>
        <end position="646"/>
    </location>
</feature>
<dbReference type="Gene3D" id="2.60.40.1220">
    <property type="match status" value="1"/>
</dbReference>
<evidence type="ECO:0000259" key="2">
    <source>
        <dbReference type="Pfam" id="PF10091"/>
    </source>
</evidence>